<sequence>MNRSGRIVAVNKAWKDFGRRHGLCVPNFGVGANYLSHADFESADSLRLVTELRDLLDGKLKLLTRLYPCHSPTERRWFFMIGLPLAEYGQSGVALLHVDLTPFFARPTAFRGGPSGTCKSAESNFGLNLETVAGSVESSSLDALTSQVASMLIPGQHPPTQHPDEHAGQTLDLAGLSKRQLEILGLLAEGKTNTEIADALSRSPNTVKLHVSAILRHLHVKSRTQAALLATRMLHPELQA</sequence>
<dbReference type="PROSITE" id="PS50043">
    <property type="entry name" value="HTH_LUXR_2"/>
    <property type="match status" value="1"/>
</dbReference>
<dbReference type="EMBL" id="WMBQ01000001">
    <property type="protein sequence ID" value="MTD92803.1"/>
    <property type="molecule type" value="Genomic_DNA"/>
</dbReference>
<organism evidence="5 6">
    <name type="scientific">Hyphomicrobium album</name>
    <dbReference type="NCBI Taxonomy" id="2665159"/>
    <lineage>
        <taxon>Bacteria</taxon>
        <taxon>Pseudomonadati</taxon>
        <taxon>Pseudomonadota</taxon>
        <taxon>Alphaproteobacteria</taxon>
        <taxon>Hyphomicrobiales</taxon>
        <taxon>Hyphomicrobiaceae</taxon>
        <taxon>Hyphomicrobium</taxon>
    </lineage>
</organism>
<dbReference type="SUPFAM" id="SSF46894">
    <property type="entry name" value="C-terminal effector domain of the bipartite response regulators"/>
    <property type="match status" value="1"/>
</dbReference>
<gene>
    <name evidence="5" type="ORF">GIW81_00460</name>
</gene>
<dbReference type="PRINTS" id="PR00038">
    <property type="entry name" value="HTHLUXR"/>
</dbReference>
<evidence type="ECO:0000313" key="5">
    <source>
        <dbReference type="EMBL" id="MTD92803.1"/>
    </source>
</evidence>
<proteinExistence type="predicted"/>
<dbReference type="Pfam" id="PF00196">
    <property type="entry name" value="GerE"/>
    <property type="match status" value="1"/>
</dbReference>
<dbReference type="PANTHER" id="PTHR44688:SF16">
    <property type="entry name" value="DNA-BINDING TRANSCRIPTIONAL ACTIVATOR DEVR_DOSR"/>
    <property type="match status" value="1"/>
</dbReference>
<reference evidence="5 6" key="1">
    <citation type="submission" date="2019-11" db="EMBL/GenBank/DDBJ databases">
        <title>Identification of a novel strain.</title>
        <authorList>
            <person name="Xu Q."/>
            <person name="Wang G."/>
        </authorList>
    </citation>
    <scope>NUCLEOTIDE SEQUENCE [LARGE SCALE GENOMIC DNA]</scope>
    <source>
        <strain evidence="6">xq</strain>
    </source>
</reference>
<evidence type="ECO:0000256" key="2">
    <source>
        <dbReference type="ARBA" id="ARBA00023125"/>
    </source>
</evidence>
<feature type="domain" description="HTH luxR-type" evidence="4">
    <location>
        <begin position="169"/>
        <end position="234"/>
    </location>
</feature>
<dbReference type="GO" id="GO:0006355">
    <property type="term" value="P:regulation of DNA-templated transcription"/>
    <property type="evidence" value="ECO:0007669"/>
    <property type="project" value="InterPro"/>
</dbReference>
<dbReference type="SMART" id="SM00421">
    <property type="entry name" value="HTH_LUXR"/>
    <property type="match status" value="1"/>
</dbReference>
<comment type="caution">
    <text evidence="5">The sequence shown here is derived from an EMBL/GenBank/DDBJ whole genome shotgun (WGS) entry which is preliminary data.</text>
</comment>
<protein>
    <recommendedName>
        <fullName evidence="4">HTH luxR-type domain-containing protein</fullName>
    </recommendedName>
</protein>
<keyword evidence="6" id="KW-1185">Reference proteome</keyword>
<dbReference type="AlphaFoldDB" id="A0A6I3KEP9"/>
<accession>A0A6I3KEP9</accession>
<dbReference type="RefSeq" id="WP_154737394.1">
    <property type="nucleotide sequence ID" value="NZ_WMBQ01000001.1"/>
</dbReference>
<keyword evidence="2" id="KW-0238">DNA-binding</keyword>
<dbReference type="InterPro" id="IPR000792">
    <property type="entry name" value="Tscrpt_reg_LuxR_C"/>
</dbReference>
<dbReference type="CDD" id="cd06170">
    <property type="entry name" value="LuxR_C_like"/>
    <property type="match status" value="1"/>
</dbReference>
<keyword evidence="1" id="KW-0805">Transcription regulation</keyword>
<evidence type="ECO:0000256" key="3">
    <source>
        <dbReference type="ARBA" id="ARBA00023163"/>
    </source>
</evidence>
<dbReference type="Proteomes" id="UP000440694">
    <property type="component" value="Unassembled WGS sequence"/>
</dbReference>
<dbReference type="GO" id="GO:0003677">
    <property type="term" value="F:DNA binding"/>
    <property type="evidence" value="ECO:0007669"/>
    <property type="project" value="UniProtKB-KW"/>
</dbReference>
<dbReference type="PANTHER" id="PTHR44688">
    <property type="entry name" value="DNA-BINDING TRANSCRIPTIONAL ACTIVATOR DEVR_DOSR"/>
    <property type="match status" value="1"/>
</dbReference>
<name>A0A6I3KEP9_9HYPH</name>
<evidence type="ECO:0000259" key="4">
    <source>
        <dbReference type="PROSITE" id="PS50043"/>
    </source>
</evidence>
<dbReference type="InterPro" id="IPR036388">
    <property type="entry name" value="WH-like_DNA-bd_sf"/>
</dbReference>
<dbReference type="Gene3D" id="1.10.10.10">
    <property type="entry name" value="Winged helix-like DNA-binding domain superfamily/Winged helix DNA-binding domain"/>
    <property type="match status" value="1"/>
</dbReference>
<evidence type="ECO:0000256" key="1">
    <source>
        <dbReference type="ARBA" id="ARBA00023015"/>
    </source>
</evidence>
<dbReference type="InterPro" id="IPR016032">
    <property type="entry name" value="Sig_transdc_resp-reg_C-effctor"/>
</dbReference>
<evidence type="ECO:0000313" key="6">
    <source>
        <dbReference type="Proteomes" id="UP000440694"/>
    </source>
</evidence>
<keyword evidence="3" id="KW-0804">Transcription</keyword>